<dbReference type="PATRIC" id="fig|1423726.3.peg.312"/>
<dbReference type="STRING" id="1423726.FC07_GL000303"/>
<keyword evidence="1" id="KW-0560">Oxidoreductase</keyword>
<dbReference type="SUPFAM" id="SSF51430">
    <property type="entry name" value="NAD(P)-linked oxidoreductase"/>
    <property type="match status" value="1"/>
</dbReference>
<dbReference type="InterPro" id="IPR036812">
    <property type="entry name" value="NAD(P)_OxRdtase_dom_sf"/>
</dbReference>
<protein>
    <submittedName>
        <fullName evidence="3">NADP-dependent oxidoreductase domain-containing protein</fullName>
    </submittedName>
</protein>
<name>A0A0R1H7E4_9LACO</name>
<dbReference type="PROSITE" id="PS00062">
    <property type="entry name" value="ALDOKETO_REDUCTASE_2"/>
    <property type="match status" value="1"/>
</dbReference>
<sequence length="317" mass="35612">MIFKEEKMMVQEIKIGKSTVQTTKLGLGTNKVGGHNLFQNLNDQDGYDVVRKALDSGIKLLDTAYIYGEGRSEEIIGEVIQNYDRSKIVIATKAAQDPQNNNQINNEPAFLKQAVKDALKRLQTAYIDIFYIHFPDNKTPKNEAVAALNELKQAGLIRAVGVSNFTPEQIKEANIDGLVDIVEDHYNLVHRQIEKTEWPYLKQNKIAFVPYFPLASGLLTGRYTLNDYEKFADDYSKVEFETIINALAITQKIADRHSATVTQTILAWYITNPNIAVVIPGARNQQQAAGNVEALNVTLSEAEFQQIDKAFADFKNK</sequence>
<dbReference type="Gene3D" id="3.20.20.100">
    <property type="entry name" value="NADP-dependent oxidoreductase domain"/>
    <property type="match status" value="1"/>
</dbReference>
<dbReference type="PRINTS" id="PR00069">
    <property type="entry name" value="ALDKETRDTASE"/>
</dbReference>
<dbReference type="GO" id="GO:0005829">
    <property type="term" value="C:cytosol"/>
    <property type="evidence" value="ECO:0007669"/>
    <property type="project" value="TreeGrafter"/>
</dbReference>
<evidence type="ECO:0000313" key="3">
    <source>
        <dbReference type="EMBL" id="KRK40531.1"/>
    </source>
</evidence>
<dbReference type="PANTHER" id="PTHR43364">
    <property type="entry name" value="NADH-SPECIFIC METHYLGLYOXAL REDUCTASE-RELATED"/>
    <property type="match status" value="1"/>
</dbReference>
<gene>
    <name evidence="3" type="ORF">FC07_GL000303</name>
</gene>
<comment type="caution">
    <text evidence="3">The sequence shown here is derived from an EMBL/GenBank/DDBJ whole genome shotgun (WGS) entry which is preliminary data.</text>
</comment>
<dbReference type="PANTHER" id="PTHR43364:SF4">
    <property type="entry name" value="NAD(P)-LINKED OXIDOREDUCTASE SUPERFAMILY PROTEIN"/>
    <property type="match status" value="1"/>
</dbReference>
<evidence type="ECO:0000313" key="4">
    <source>
        <dbReference type="Proteomes" id="UP000051461"/>
    </source>
</evidence>
<evidence type="ECO:0000259" key="2">
    <source>
        <dbReference type="Pfam" id="PF00248"/>
    </source>
</evidence>
<dbReference type="InterPro" id="IPR020471">
    <property type="entry name" value="AKR"/>
</dbReference>
<keyword evidence="4" id="KW-1185">Reference proteome</keyword>
<dbReference type="InterPro" id="IPR023210">
    <property type="entry name" value="NADP_OxRdtase_dom"/>
</dbReference>
<accession>A0A0R1H7E4</accession>
<dbReference type="Pfam" id="PF00248">
    <property type="entry name" value="Aldo_ket_red"/>
    <property type="match status" value="1"/>
</dbReference>
<organism evidence="3 4">
    <name type="scientific">Loigolactobacillus bifermentans DSM 20003</name>
    <dbReference type="NCBI Taxonomy" id="1423726"/>
    <lineage>
        <taxon>Bacteria</taxon>
        <taxon>Bacillati</taxon>
        <taxon>Bacillota</taxon>
        <taxon>Bacilli</taxon>
        <taxon>Lactobacillales</taxon>
        <taxon>Lactobacillaceae</taxon>
        <taxon>Loigolactobacillus</taxon>
    </lineage>
</organism>
<feature type="domain" description="NADP-dependent oxidoreductase" evidence="2">
    <location>
        <begin position="24"/>
        <end position="310"/>
    </location>
</feature>
<reference evidence="3 4" key="1">
    <citation type="journal article" date="2015" name="Genome Announc.">
        <title>Expanding the biotechnology potential of lactobacilli through comparative genomics of 213 strains and associated genera.</title>
        <authorList>
            <person name="Sun Z."/>
            <person name="Harris H.M."/>
            <person name="McCann A."/>
            <person name="Guo C."/>
            <person name="Argimon S."/>
            <person name="Zhang W."/>
            <person name="Yang X."/>
            <person name="Jeffery I.B."/>
            <person name="Cooney J.C."/>
            <person name="Kagawa T.F."/>
            <person name="Liu W."/>
            <person name="Song Y."/>
            <person name="Salvetti E."/>
            <person name="Wrobel A."/>
            <person name="Rasinkangas P."/>
            <person name="Parkhill J."/>
            <person name="Rea M.C."/>
            <person name="O'Sullivan O."/>
            <person name="Ritari J."/>
            <person name="Douillard F.P."/>
            <person name="Paul Ross R."/>
            <person name="Yang R."/>
            <person name="Briner A.E."/>
            <person name="Felis G.E."/>
            <person name="de Vos W.M."/>
            <person name="Barrangou R."/>
            <person name="Klaenhammer T.R."/>
            <person name="Caufield P.W."/>
            <person name="Cui Y."/>
            <person name="Zhang H."/>
            <person name="O'Toole P.W."/>
        </authorList>
    </citation>
    <scope>NUCLEOTIDE SEQUENCE [LARGE SCALE GENOMIC DNA]</scope>
    <source>
        <strain evidence="3 4">DSM 20003</strain>
    </source>
</reference>
<proteinExistence type="predicted"/>
<dbReference type="InterPro" id="IPR018170">
    <property type="entry name" value="Aldo/ket_reductase_CS"/>
</dbReference>
<evidence type="ECO:0000256" key="1">
    <source>
        <dbReference type="ARBA" id="ARBA00023002"/>
    </source>
</evidence>
<dbReference type="EMBL" id="AZDA01000011">
    <property type="protein sequence ID" value="KRK40531.1"/>
    <property type="molecule type" value="Genomic_DNA"/>
</dbReference>
<dbReference type="InterPro" id="IPR050523">
    <property type="entry name" value="AKR_Detox_Biosynth"/>
</dbReference>
<dbReference type="GO" id="GO:0016491">
    <property type="term" value="F:oxidoreductase activity"/>
    <property type="evidence" value="ECO:0007669"/>
    <property type="project" value="UniProtKB-KW"/>
</dbReference>
<dbReference type="Proteomes" id="UP000051461">
    <property type="component" value="Unassembled WGS sequence"/>
</dbReference>
<dbReference type="AlphaFoldDB" id="A0A0R1H7E4"/>